<feature type="region of interest" description="Disordered" evidence="1">
    <location>
        <begin position="214"/>
        <end position="235"/>
    </location>
</feature>
<dbReference type="EMBL" id="SDPQ02000001">
    <property type="protein sequence ID" value="KAA1399795.1"/>
    <property type="molecule type" value="Genomic_DNA"/>
</dbReference>
<evidence type="ECO:0000313" key="3">
    <source>
        <dbReference type="EMBL" id="KAA1399795.1"/>
    </source>
</evidence>
<evidence type="ECO:0000256" key="2">
    <source>
        <dbReference type="SAM" id="Phobius"/>
    </source>
</evidence>
<dbReference type="OrthoDB" id="8479889at2"/>
<sequence>MSNATPEPAKGRLGQIRQAYTITKRSDRNIGLILLLTFLVGGGVAATLGYFVFGTGMFGLIITIVFAILIGILSVLIVFGRRAEKAAYAQVEGQVGAAAGALQMLRRGWELKPAVAFTKNQDVVHRVVGRPGIILVGEGNPTRVRNLLTAEKKKHARIGGDEIPVLDIVVGDGPGEVKLTKLVKHVRKLPKSIKPAQMTSVLYKLKALDAMRPAAPMPRGPVPTSMKGSRKAMRG</sequence>
<dbReference type="AlphaFoldDB" id="A0A5M4FJL5"/>
<evidence type="ECO:0000313" key="4">
    <source>
        <dbReference type="Proteomes" id="UP000380867"/>
    </source>
</evidence>
<keyword evidence="2" id="KW-0812">Transmembrane</keyword>
<evidence type="ECO:0000256" key="1">
    <source>
        <dbReference type="SAM" id="MobiDB-lite"/>
    </source>
</evidence>
<name>A0A5M4FJL5_9ACTN</name>
<accession>A0A5M4FJL5</accession>
<dbReference type="RefSeq" id="WP_149687919.1">
    <property type="nucleotide sequence ID" value="NZ_SDPQ02000001.1"/>
</dbReference>
<keyword evidence="4" id="KW-1185">Reference proteome</keyword>
<dbReference type="InterPro" id="IPR025445">
    <property type="entry name" value="DUF4191"/>
</dbReference>
<proteinExistence type="predicted"/>
<protein>
    <submittedName>
        <fullName evidence="3">DUF4191 domain-containing protein</fullName>
    </submittedName>
</protein>
<reference evidence="3" key="1">
    <citation type="submission" date="2019-09" db="EMBL/GenBank/DDBJ databases">
        <authorList>
            <person name="Li J."/>
        </authorList>
    </citation>
    <scope>NUCLEOTIDE SEQUENCE [LARGE SCALE GENOMIC DNA]</scope>
    <source>
        <strain evidence="3">JCM 14732</strain>
    </source>
</reference>
<feature type="transmembrane region" description="Helical" evidence="2">
    <location>
        <begin position="58"/>
        <end position="79"/>
    </location>
</feature>
<organism evidence="3 4">
    <name type="scientific">Aeromicrobium ginsengisoli</name>
    <dbReference type="NCBI Taxonomy" id="363867"/>
    <lineage>
        <taxon>Bacteria</taxon>
        <taxon>Bacillati</taxon>
        <taxon>Actinomycetota</taxon>
        <taxon>Actinomycetes</taxon>
        <taxon>Propionibacteriales</taxon>
        <taxon>Nocardioidaceae</taxon>
        <taxon>Aeromicrobium</taxon>
    </lineage>
</organism>
<dbReference type="Pfam" id="PF13829">
    <property type="entry name" value="DUF4191"/>
    <property type="match status" value="1"/>
</dbReference>
<keyword evidence="2" id="KW-0472">Membrane</keyword>
<gene>
    <name evidence="3" type="ORF">ESP70_003285</name>
</gene>
<comment type="caution">
    <text evidence="3">The sequence shown here is derived from an EMBL/GenBank/DDBJ whole genome shotgun (WGS) entry which is preliminary data.</text>
</comment>
<feature type="transmembrane region" description="Helical" evidence="2">
    <location>
        <begin position="30"/>
        <end position="52"/>
    </location>
</feature>
<keyword evidence="2" id="KW-1133">Transmembrane helix</keyword>
<dbReference type="Proteomes" id="UP000380867">
    <property type="component" value="Unassembled WGS sequence"/>
</dbReference>